<dbReference type="InterPro" id="IPR015797">
    <property type="entry name" value="NUDIX_hydrolase-like_dom_sf"/>
</dbReference>
<sequence>MTSEFLPPHPKNPGDAWVHADDGSRYWGRFGAAGLLVVDAERGILLQHRALWSHFGGTWGLPGGARHEGENAVDGAFREASEEAAVPTDAIRARFASTLDLGVWSYVTVVADAVARFDPQIADPESIEVRWVALDEIDALPLHPGFASAWPRLRDDIDRRPVIVVDMANVVGSRPDGWWSDRAGAAERLGRQLVGLASSGVPAAELGLPQSHWWPEIVAVLEGRANDAVLDATERFEVVRASTDGDSRIVDEVARLAAGPGASVTVVTSDRGLRERVEALGATTRGAGWLRDLLDAAAG</sequence>
<dbReference type="Pfam" id="PF00293">
    <property type="entry name" value="NUDIX"/>
    <property type="match status" value="1"/>
</dbReference>
<evidence type="ECO:0000256" key="1">
    <source>
        <dbReference type="ARBA" id="ARBA00001946"/>
    </source>
</evidence>
<feature type="domain" description="Nudix hydrolase" evidence="3">
    <location>
        <begin position="28"/>
        <end position="155"/>
    </location>
</feature>
<evidence type="ECO:0000259" key="3">
    <source>
        <dbReference type="PROSITE" id="PS51462"/>
    </source>
</evidence>
<dbReference type="AlphaFoldDB" id="A0A2U1TCT4"/>
<gene>
    <name evidence="4" type="ORF">DF223_10600</name>
</gene>
<dbReference type="Gene3D" id="3.90.79.10">
    <property type="entry name" value="Nucleoside Triphosphate Pyrophosphohydrolase"/>
    <property type="match status" value="1"/>
</dbReference>
<evidence type="ECO:0000313" key="5">
    <source>
        <dbReference type="Proteomes" id="UP000244962"/>
    </source>
</evidence>
<dbReference type="PANTHER" id="PTHR43046:SF2">
    <property type="entry name" value="8-OXO-DGTP DIPHOSPHATASE-RELATED"/>
    <property type="match status" value="1"/>
</dbReference>
<reference evidence="5" key="1">
    <citation type="submission" date="2018-04" db="EMBL/GenBank/DDBJ databases">
        <authorList>
            <person name="Liu S."/>
            <person name="Wang Z."/>
            <person name="Li J."/>
        </authorList>
    </citation>
    <scope>NUCLEOTIDE SEQUENCE [LARGE SCALE GENOMIC DNA]</scope>
    <source>
        <strain evidence="5">622</strain>
    </source>
</reference>
<name>A0A2U1TCT4_9MICO</name>
<keyword evidence="5" id="KW-1185">Reference proteome</keyword>
<comment type="caution">
    <text evidence="4">The sequence shown here is derived from an EMBL/GenBank/DDBJ whole genome shotgun (WGS) entry which is preliminary data.</text>
</comment>
<evidence type="ECO:0000313" key="4">
    <source>
        <dbReference type="EMBL" id="PWC06699.1"/>
    </source>
</evidence>
<dbReference type="GO" id="GO:0016787">
    <property type="term" value="F:hydrolase activity"/>
    <property type="evidence" value="ECO:0007669"/>
    <property type="project" value="UniProtKB-KW"/>
</dbReference>
<organism evidence="4 5">
    <name type="scientific">Mycetocola zhujimingii</name>
    <dbReference type="NCBI Taxonomy" id="2079792"/>
    <lineage>
        <taxon>Bacteria</taxon>
        <taxon>Bacillati</taxon>
        <taxon>Actinomycetota</taxon>
        <taxon>Actinomycetes</taxon>
        <taxon>Micrococcales</taxon>
        <taxon>Microbacteriaceae</taxon>
        <taxon>Mycetocola</taxon>
    </lineage>
</organism>
<keyword evidence="2 4" id="KW-0378">Hydrolase</keyword>
<dbReference type="EMBL" id="QEFB01000011">
    <property type="protein sequence ID" value="PWC06699.1"/>
    <property type="molecule type" value="Genomic_DNA"/>
</dbReference>
<evidence type="ECO:0000256" key="2">
    <source>
        <dbReference type="ARBA" id="ARBA00022801"/>
    </source>
</evidence>
<dbReference type="RefSeq" id="WP_108963138.1">
    <property type="nucleotide sequence ID" value="NZ_QEFB01000011.1"/>
</dbReference>
<proteinExistence type="predicted"/>
<dbReference type="InterPro" id="IPR000086">
    <property type="entry name" value="NUDIX_hydrolase_dom"/>
</dbReference>
<protein>
    <submittedName>
        <fullName evidence="4">NTP pyrophosphohydrolase</fullName>
    </submittedName>
</protein>
<comment type="cofactor">
    <cofactor evidence="1">
        <name>Mg(2+)</name>
        <dbReference type="ChEBI" id="CHEBI:18420"/>
    </cofactor>
</comment>
<dbReference type="PROSITE" id="PS51462">
    <property type="entry name" value="NUDIX"/>
    <property type="match status" value="1"/>
</dbReference>
<dbReference type="SUPFAM" id="SSF55811">
    <property type="entry name" value="Nudix"/>
    <property type="match status" value="1"/>
</dbReference>
<dbReference type="PANTHER" id="PTHR43046">
    <property type="entry name" value="GDP-MANNOSE MANNOSYL HYDROLASE"/>
    <property type="match status" value="1"/>
</dbReference>
<accession>A0A2U1TCT4</accession>
<dbReference type="Proteomes" id="UP000244962">
    <property type="component" value="Unassembled WGS sequence"/>
</dbReference>